<evidence type="ECO:0000313" key="6">
    <source>
        <dbReference type="Proteomes" id="UP000774750"/>
    </source>
</evidence>
<keyword evidence="5" id="KW-0540">Nuclease</keyword>
<keyword evidence="5" id="KW-0255">Endonuclease</keyword>
<dbReference type="CDD" id="cd17262">
    <property type="entry name" value="RMtype1_S_Aco12261I-TRD2-CR2"/>
    <property type="match status" value="1"/>
</dbReference>
<dbReference type="PANTHER" id="PTHR30408">
    <property type="entry name" value="TYPE-1 RESTRICTION ENZYME ECOKI SPECIFICITY PROTEIN"/>
    <property type="match status" value="1"/>
</dbReference>
<dbReference type="PANTHER" id="PTHR30408:SF12">
    <property type="entry name" value="TYPE I RESTRICTION ENZYME MJAVIII SPECIFICITY SUBUNIT"/>
    <property type="match status" value="1"/>
</dbReference>
<dbReference type="Proteomes" id="UP000774750">
    <property type="component" value="Unassembled WGS sequence"/>
</dbReference>
<dbReference type="AlphaFoldDB" id="A0A938X4Z2"/>
<dbReference type="InterPro" id="IPR052021">
    <property type="entry name" value="Type-I_RS_S_subunit"/>
</dbReference>
<keyword evidence="3" id="KW-0238">DNA-binding</keyword>
<evidence type="ECO:0000256" key="3">
    <source>
        <dbReference type="ARBA" id="ARBA00023125"/>
    </source>
</evidence>
<keyword evidence="2" id="KW-0680">Restriction system</keyword>
<comment type="similarity">
    <text evidence="1">Belongs to the type-I restriction system S methylase family.</text>
</comment>
<reference evidence="5" key="2">
    <citation type="journal article" date="2021" name="Sci. Rep.">
        <title>The distribution of antibiotic resistance genes in chicken gut microbiota commensals.</title>
        <authorList>
            <person name="Juricova H."/>
            <person name="Matiasovicova J."/>
            <person name="Kubasova T."/>
            <person name="Cejkova D."/>
            <person name="Rychlik I."/>
        </authorList>
    </citation>
    <scope>NUCLEOTIDE SEQUENCE</scope>
    <source>
        <strain evidence="5">An559</strain>
    </source>
</reference>
<feature type="domain" description="Type I restriction modification DNA specificity" evidence="4">
    <location>
        <begin position="51"/>
        <end position="147"/>
    </location>
</feature>
<evidence type="ECO:0000259" key="4">
    <source>
        <dbReference type="Pfam" id="PF01420"/>
    </source>
</evidence>
<dbReference type="EMBL" id="JACJKY010000008">
    <property type="protein sequence ID" value="MBM6920837.1"/>
    <property type="molecule type" value="Genomic_DNA"/>
</dbReference>
<evidence type="ECO:0000313" key="5">
    <source>
        <dbReference type="EMBL" id="MBM6920837.1"/>
    </source>
</evidence>
<accession>A0A938X4Z2</accession>
<protein>
    <submittedName>
        <fullName evidence="5">Restriction endonuclease subunit S</fullName>
    </submittedName>
</protein>
<dbReference type="Gene3D" id="3.90.220.20">
    <property type="entry name" value="DNA methylase specificity domains"/>
    <property type="match status" value="2"/>
</dbReference>
<sequence length="357" mass="40515">MPKYRFTEIAINSTEKKKPTEADKETYIGLEHLDSGTLTVSRWGSEVAPIGEKLLMKKGDVLFGKRRAYQKKVGIAPFDGIFSAHGMVLRPREEVITKEYFPLFISSDYFLNEAIRISVGSLSPTVNWKDLKDLTFNIPTIEEQRRITPLVWAAIKAKNAYKSLIQRTDDLVKSQFIEMFGDPNSSRDTVPFEVAFTIRDDLRKPINDAVRAEMHDGATYPYYGANGQVDTINQYLMDCTALCLAEDCGAYGPGEPSSYIVQGKCWVNNHAHVIIPNDNCDLHYANAFFRILDMRPYVSGSTRLKLTQGKMKEIPVVLPSLDEQKQFARFIEQSDKSKLTSKYNQEVCICLQKPILK</sequence>
<dbReference type="InterPro" id="IPR044946">
    <property type="entry name" value="Restrct_endonuc_typeI_TRD_sf"/>
</dbReference>
<dbReference type="InterPro" id="IPR000055">
    <property type="entry name" value="Restrct_endonuc_typeI_TRD"/>
</dbReference>
<reference evidence="5" key="1">
    <citation type="submission" date="2020-08" db="EMBL/GenBank/DDBJ databases">
        <authorList>
            <person name="Cejkova D."/>
            <person name="Kubasova T."/>
            <person name="Jahodarova E."/>
            <person name="Rychlik I."/>
        </authorList>
    </citation>
    <scope>NUCLEOTIDE SEQUENCE</scope>
    <source>
        <strain evidence="5">An559</strain>
    </source>
</reference>
<evidence type="ECO:0000256" key="1">
    <source>
        <dbReference type="ARBA" id="ARBA00010923"/>
    </source>
</evidence>
<dbReference type="GO" id="GO:0004519">
    <property type="term" value="F:endonuclease activity"/>
    <property type="evidence" value="ECO:0007669"/>
    <property type="project" value="UniProtKB-KW"/>
</dbReference>
<evidence type="ECO:0000256" key="2">
    <source>
        <dbReference type="ARBA" id="ARBA00022747"/>
    </source>
</evidence>
<dbReference type="SUPFAM" id="SSF116734">
    <property type="entry name" value="DNA methylase specificity domain"/>
    <property type="match status" value="2"/>
</dbReference>
<dbReference type="GO" id="GO:0003677">
    <property type="term" value="F:DNA binding"/>
    <property type="evidence" value="ECO:0007669"/>
    <property type="project" value="UniProtKB-KW"/>
</dbReference>
<gene>
    <name evidence="5" type="ORF">H6A12_06695</name>
</gene>
<dbReference type="RefSeq" id="WP_204446152.1">
    <property type="nucleotide sequence ID" value="NZ_JACJKY010000008.1"/>
</dbReference>
<proteinExistence type="inferred from homology"/>
<comment type="caution">
    <text evidence="5">The sequence shown here is derived from an EMBL/GenBank/DDBJ whole genome shotgun (WGS) entry which is preliminary data.</text>
</comment>
<name>A0A938X4Z2_9FIRM</name>
<keyword evidence="6" id="KW-1185">Reference proteome</keyword>
<feature type="domain" description="Type I restriction modification DNA specificity" evidence="4">
    <location>
        <begin position="215"/>
        <end position="347"/>
    </location>
</feature>
<organism evidence="5 6">
    <name type="scientific">Merdimmobilis hominis</name>
    <dbReference type="NCBI Taxonomy" id="2897707"/>
    <lineage>
        <taxon>Bacteria</taxon>
        <taxon>Bacillati</taxon>
        <taxon>Bacillota</taxon>
        <taxon>Clostridia</taxon>
        <taxon>Eubacteriales</taxon>
        <taxon>Oscillospiraceae</taxon>
        <taxon>Merdimmobilis</taxon>
    </lineage>
</organism>
<dbReference type="Pfam" id="PF01420">
    <property type="entry name" value="Methylase_S"/>
    <property type="match status" value="2"/>
</dbReference>
<keyword evidence="5" id="KW-0378">Hydrolase</keyword>
<dbReference type="GO" id="GO:0009307">
    <property type="term" value="P:DNA restriction-modification system"/>
    <property type="evidence" value="ECO:0007669"/>
    <property type="project" value="UniProtKB-KW"/>
</dbReference>